<keyword evidence="8" id="KW-0472">Membrane</keyword>
<feature type="domain" description="4Fe-4S Mo/W bis-MGD-type" evidence="9">
    <location>
        <begin position="55"/>
        <end position="111"/>
    </location>
</feature>
<dbReference type="Gene3D" id="3.40.228.10">
    <property type="entry name" value="Dimethylsulfoxide Reductase, domain 2"/>
    <property type="match status" value="1"/>
</dbReference>
<evidence type="ECO:0000256" key="2">
    <source>
        <dbReference type="ARBA" id="ARBA00022505"/>
    </source>
</evidence>
<feature type="transmembrane region" description="Helical" evidence="8">
    <location>
        <begin position="12"/>
        <end position="30"/>
    </location>
</feature>
<dbReference type="PROSITE" id="PS51669">
    <property type="entry name" value="4FE4S_MOW_BIS_MGD"/>
    <property type="match status" value="1"/>
</dbReference>
<dbReference type="PANTHER" id="PTHR43742">
    <property type="entry name" value="TRIMETHYLAMINE-N-OXIDE REDUCTASE"/>
    <property type="match status" value="1"/>
</dbReference>
<keyword evidence="3" id="KW-0479">Metal-binding</keyword>
<keyword evidence="7" id="KW-0411">Iron-sulfur</keyword>
<reference evidence="10" key="1">
    <citation type="journal article" date="2015" name="Nature">
        <title>Complex archaea that bridge the gap between prokaryotes and eukaryotes.</title>
        <authorList>
            <person name="Spang A."/>
            <person name="Saw J.H."/>
            <person name="Jorgensen S.L."/>
            <person name="Zaremba-Niedzwiedzka K."/>
            <person name="Martijn J."/>
            <person name="Lind A.E."/>
            <person name="van Eijk R."/>
            <person name="Schleper C."/>
            <person name="Guy L."/>
            <person name="Ettema T.J."/>
        </authorList>
    </citation>
    <scope>NUCLEOTIDE SEQUENCE</scope>
</reference>
<dbReference type="EMBL" id="LAZR01028639">
    <property type="protein sequence ID" value="KKL61981.1"/>
    <property type="molecule type" value="Genomic_DNA"/>
</dbReference>
<evidence type="ECO:0000256" key="1">
    <source>
        <dbReference type="ARBA" id="ARBA00022485"/>
    </source>
</evidence>
<dbReference type="GO" id="GO:0051539">
    <property type="term" value="F:4 iron, 4 sulfur cluster binding"/>
    <property type="evidence" value="ECO:0007669"/>
    <property type="project" value="UniProtKB-KW"/>
</dbReference>
<dbReference type="AlphaFoldDB" id="A0A0F9E6V8"/>
<evidence type="ECO:0000259" key="9">
    <source>
        <dbReference type="PROSITE" id="PS51669"/>
    </source>
</evidence>
<dbReference type="InterPro" id="IPR006963">
    <property type="entry name" value="Mopterin_OxRdtase_4Fe-4S_dom"/>
</dbReference>
<evidence type="ECO:0000256" key="7">
    <source>
        <dbReference type="ARBA" id="ARBA00023014"/>
    </source>
</evidence>
<dbReference type="InterPro" id="IPR006656">
    <property type="entry name" value="Mopterin_OxRdtase"/>
</dbReference>
<keyword evidence="6" id="KW-0408">Iron</keyword>
<keyword evidence="8" id="KW-0812">Transmembrane</keyword>
<evidence type="ECO:0000256" key="8">
    <source>
        <dbReference type="SAM" id="Phobius"/>
    </source>
</evidence>
<sequence length="415" mass="45265">MSVKKNKIERRNFLKYLGAVALGSGFKNLLTIKKRNVEHLIPFVIPPKGVIPGVPNWYASVCRQCSSGCGISVKTRELRAIKVEGNDNHPVNKGKVCVRGQAGLQVLYNPDRVKNPMMRINGKLQKTTWSKAINHVADKLKAADKDKVIYLGEPQRGSLGILINDFFSKFGVNNVYYHDYFDDKASESANNKSFGYNATKDYDIGNAKYVISLGANFLQNGANPVKHSVSFGEMRDRNSGNEDHRGWLTQFEPRMTITGATADDWHPIKPHTEGLIALAIANIIVEKGWYDKAVEGEIKGWEDTLAKNDAQSIAKKAGVTALVLEEVAEKFAHSGSSIAICGGSGTAQESGVFNATAANILNHLVGSVGKKGGVRFPAPSDLGVATQVMNYKQMKDLSKKMGDGNIDVAFIHNAD</sequence>
<protein>
    <recommendedName>
        <fullName evidence="9">4Fe-4S Mo/W bis-MGD-type domain-containing protein</fullName>
    </recommendedName>
</protein>
<dbReference type="InterPro" id="IPR027467">
    <property type="entry name" value="MopterinOxRdtase_cofactor_BS"/>
</dbReference>
<organism evidence="10">
    <name type="scientific">marine sediment metagenome</name>
    <dbReference type="NCBI Taxonomy" id="412755"/>
    <lineage>
        <taxon>unclassified sequences</taxon>
        <taxon>metagenomes</taxon>
        <taxon>ecological metagenomes</taxon>
    </lineage>
</organism>
<evidence type="ECO:0000256" key="3">
    <source>
        <dbReference type="ARBA" id="ARBA00022723"/>
    </source>
</evidence>
<evidence type="ECO:0000313" key="10">
    <source>
        <dbReference type="EMBL" id="KKL61981.1"/>
    </source>
</evidence>
<evidence type="ECO:0000256" key="6">
    <source>
        <dbReference type="ARBA" id="ARBA00023004"/>
    </source>
</evidence>
<name>A0A0F9E6V8_9ZZZZ</name>
<evidence type="ECO:0000256" key="5">
    <source>
        <dbReference type="ARBA" id="ARBA00023002"/>
    </source>
</evidence>
<gene>
    <name evidence="10" type="ORF">LCGC14_2189800</name>
</gene>
<keyword evidence="5" id="KW-0560">Oxidoreductase</keyword>
<dbReference type="GO" id="GO:0016491">
    <property type="term" value="F:oxidoreductase activity"/>
    <property type="evidence" value="ECO:0007669"/>
    <property type="project" value="UniProtKB-KW"/>
</dbReference>
<dbReference type="PROSITE" id="PS00551">
    <property type="entry name" value="MOLYBDOPTERIN_PROK_1"/>
    <property type="match status" value="1"/>
</dbReference>
<dbReference type="InterPro" id="IPR050612">
    <property type="entry name" value="Prok_Mopterin_Oxidored"/>
</dbReference>
<proteinExistence type="predicted"/>
<feature type="non-terminal residue" evidence="10">
    <location>
        <position position="415"/>
    </location>
</feature>
<accession>A0A0F9E6V8</accession>
<dbReference type="Pfam" id="PF00384">
    <property type="entry name" value="Molybdopterin"/>
    <property type="match status" value="1"/>
</dbReference>
<dbReference type="SUPFAM" id="SSF53706">
    <property type="entry name" value="Formate dehydrogenase/DMSO reductase, domains 1-3"/>
    <property type="match status" value="1"/>
</dbReference>
<dbReference type="Pfam" id="PF04879">
    <property type="entry name" value="Molybdop_Fe4S4"/>
    <property type="match status" value="1"/>
</dbReference>
<dbReference type="SMART" id="SM00926">
    <property type="entry name" value="Molybdop_Fe4S4"/>
    <property type="match status" value="1"/>
</dbReference>
<comment type="caution">
    <text evidence="10">The sequence shown here is derived from an EMBL/GenBank/DDBJ whole genome shotgun (WGS) entry which is preliminary data.</text>
</comment>
<dbReference type="GO" id="GO:0046872">
    <property type="term" value="F:metal ion binding"/>
    <property type="evidence" value="ECO:0007669"/>
    <property type="project" value="UniProtKB-KW"/>
</dbReference>
<dbReference type="Gene3D" id="3.30.200.210">
    <property type="match status" value="1"/>
</dbReference>
<evidence type="ECO:0000256" key="4">
    <source>
        <dbReference type="ARBA" id="ARBA00022729"/>
    </source>
</evidence>
<keyword evidence="1" id="KW-0004">4Fe-4S</keyword>
<keyword evidence="8" id="KW-1133">Transmembrane helix</keyword>
<keyword evidence="4" id="KW-0732">Signal</keyword>
<keyword evidence="2" id="KW-0500">Molybdenum</keyword>
<dbReference type="PANTHER" id="PTHR43742:SF9">
    <property type="entry name" value="TETRATHIONATE REDUCTASE SUBUNIT A"/>
    <property type="match status" value="1"/>
</dbReference>